<dbReference type="WBParaSite" id="OFLC_0001186901-mRNA-1">
    <property type="protein sequence ID" value="OFLC_0001186901-mRNA-1"/>
    <property type="gene ID" value="OFLC_0001186901"/>
</dbReference>
<name>A0A183HWK7_9BILA</name>
<evidence type="ECO:0000313" key="3">
    <source>
        <dbReference type="WBParaSite" id="OFLC_0001186901-mRNA-1"/>
    </source>
</evidence>
<accession>A0A183HWK7</accession>
<evidence type="ECO:0000313" key="1">
    <source>
        <dbReference type="EMBL" id="VDO79972.1"/>
    </source>
</evidence>
<dbReference type="Proteomes" id="UP000267606">
    <property type="component" value="Unassembled WGS sequence"/>
</dbReference>
<protein>
    <submittedName>
        <fullName evidence="3">BRCT domain-containing protein</fullName>
    </submittedName>
</protein>
<dbReference type="EMBL" id="UZAJ01017712">
    <property type="protein sequence ID" value="VDO79972.1"/>
    <property type="molecule type" value="Genomic_DNA"/>
</dbReference>
<organism evidence="3">
    <name type="scientific">Onchocerca flexuosa</name>
    <dbReference type="NCBI Taxonomy" id="387005"/>
    <lineage>
        <taxon>Eukaryota</taxon>
        <taxon>Metazoa</taxon>
        <taxon>Ecdysozoa</taxon>
        <taxon>Nematoda</taxon>
        <taxon>Chromadorea</taxon>
        <taxon>Rhabditida</taxon>
        <taxon>Spirurina</taxon>
        <taxon>Spiruromorpha</taxon>
        <taxon>Filarioidea</taxon>
        <taxon>Onchocercidae</taxon>
        <taxon>Onchocerca</taxon>
    </lineage>
</organism>
<gene>
    <name evidence="1" type="ORF">OFLC_LOCUS11870</name>
</gene>
<evidence type="ECO:0000313" key="2">
    <source>
        <dbReference type="Proteomes" id="UP000267606"/>
    </source>
</evidence>
<proteinExistence type="predicted"/>
<keyword evidence="2" id="KW-1185">Reference proteome</keyword>
<reference evidence="1 2" key="2">
    <citation type="submission" date="2018-11" db="EMBL/GenBank/DDBJ databases">
        <authorList>
            <consortium name="Pathogen Informatics"/>
        </authorList>
    </citation>
    <scope>NUCLEOTIDE SEQUENCE [LARGE SCALE GENOMIC DNA]</scope>
</reference>
<sequence length="123" mass="14228">MQLFYVLKTGHDSELKEYNNLKQCTKVAVEEMKEEPSTVAKKIKHRSRNSVMSPNPSVDLPPEWYVECVDVLQEVMSERTSTHFISSGNEVSILNFTKYTKLRIISLLNISQSFGIYRAFLYC</sequence>
<dbReference type="STRING" id="387005.A0A183HWK7"/>
<reference evidence="3" key="1">
    <citation type="submission" date="2016-06" db="UniProtKB">
        <authorList>
            <consortium name="WormBaseParasite"/>
        </authorList>
    </citation>
    <scope>IDENTIFICATION</scope>
</reference>
<dbReference type="AlphaFoldDB" id="A0A183HWK7"/>